<reference evidence="2 3" key="1">
    <citation type="submission" date="2020-10" db="EMBL/GenBank/DDBJ databases">
        <title>The Coptis chinensis genome and diversification of protoberbering-type alkaloids.</title>
        <authorList>
            <person name="Wang B."/>
            <person name="Shu S."/>
            <person name="Song C."/>
            <person name="Liu Y."/>
        </authorList>
    </citation>
    <scope>NUCLEOTIDE SEQUENCE [LARGE SCALE GENOMIC DNA]</scope>
    <source>
        <strain evidence="2">HL-2020</strain>
        <tissue evidence="2">Leaf</tissue>
    </source>
</reference>
<protein>
    <recommendedName>
        <fullName evidence="4">CCHC-type domain-containing protein</fullName>
    </recommendedName>
</protein>
<feature type="compositionally biased region" description="Basic residues" evidence="1">
    <location>
        <begin position="127"/>
        <end position="136"/>
    </location>
</feature>
<dbReference type="OrthoDB" id="786266at2759"/>
<evidence type="ECO:0000313" key="2">
    <source>
        <dbReference type="EMBL" id="KAF9605985.1"/>
    </source>
</evidence>
<evidence type="ECO:0008006" key="4">
    <source>
        <dbReference type="Google" id="ProtNLM"/>
    </source>
</evidence>
<evidence type="ECO:0000313" key="3">
    <source>
        <dbReference type="Proteomes" id="UP000631114"/>
    </source>
</evidence>
<accession>A0A835HU23</accession>
<keyword evidence="3" id="KW-1185">Reference proteome</keyword>
<feature type="region of interest" description="Disordered" evidence="1">
    <location>
        <begin position="81"/>
        <end position="168"/>
    </location>
</feature>
<gene>
    <name evidence="2" type="ORF">IFM89_021311</name>
</gene>
<feature type="compositionally biased region" description="Basic and acidic residues" evidence="1">
    <location>
        <begin position="96"/>
        <end position="105"/>
    </location>
</feature>
<name>A0A835HU23_9MAGN</name>
<proteinExistence type="predicted"/>
<dbReference type="AlphaFoldDB" id="A0A835HU23"/>
<dbReference type="EMBL" id="JADFTS010000005">
    <property type="protein sequence ID" value="KAF9605985.1"/>
    <property type="molecule type" value="Genomic_DNA"/>
</dbReference>
<organism evidence="2 3">
    <name type="scientific">Coptis chinensis</name>
    <dbReference type="NCBI Taxonomy" id="261450"/>
    <lineage>
        <taxon>Eukaryota</taxon>
        <taxon>Viridiplantae</taxon>
        <taxon>Streptophyta</taxon>
        <taxon>Embryophyta</taxon>
        <taxon>Tracheophyta</taxon>
        <taxon>Spermatophyta</taxon>
        <taxon>Magnoliopsida</taxon>
        <taxon>Ranunculales</taxon>
        <taxon>Ranunculaceae</taxon>
        <taxon>Coptidoideae</taxon>
        <taxon>Coptis</taxon>
    </lineage>
</organism>
<comment type="caution">
    <text evidence="2">The sequence shown here is derived from an EMBL/GenBank/DDBJ whole genome shotgun (WGS) entry which is preliminary data.</text>
</comment>
<evidence type="ECO:0000256" key="1">
    <source>
        <dbReference type="SAM" id="MobiDB-lite"/>
    </source>
</evidence>
<dbReference type="Proteomes" id="UP000631114">
    <property type="component" value="Unassembled WGS sequence"/>
</dbReference>
<sequence length="168" mass="19277">MFMDQLEDDEPDANVWLEREAKSTWARSYFDFTTKCDVIANNFILITYHVNAFRATYAGWIFSFDNEDEWGKIMPGDEVLPPTIERKVGRPRKQRIRGDDEERATSKRKCRKCKEPGRNSRTCPHGKNGKNGKKQKTTNCNEVEGGRVEAGGGNVDVEGENVQQQEEE</sequence>